<dbReference type="InterPro" id="IPR011697">
    <property type="entry name" value="Peptidase_C26"/>
</dbReference>
<gene>
    <name evidence="2" type="ORF">ET996_11615</name>
</gene>
<dbReference type="CDD" id="cd01745">
    <property type="entry name" value="GATase1_2"/>
    <property type="match status" value="1"/>
</dbReference>
<dbReference type="InterPro" id="IPR029062">
    <property type="entry name" value="Class_I_gatase-like"/>
</dbReference>
<organism evidence="2 3">
    <name type="scientific">Propioniciclava tarda</name>
    <dbReference type="NCBI Taxonomy" id="433330"/>
    <lineage>
        <taxon>Bacteria</taxon>
        <taxon>Bacillati</taxon>
        <taxon>Actinomycetota</taxon>
        <taxon>Actinomycetes</taxon>
        <taxon>Propionibacteriales</taxon>
        <taxon>Propionibacteriaceae</taxon>
        <taxon>Propioniciclava</taxon>
    </lineage>
</organism>
<sequence length="286" mass="30735">MPQPRIRAPEAQAPRPRLGCVSSDSRPVVAIVTNLERDLNYPFPGYPRAMLNEDYPRSVAAAGGVPILLPPMRDVSLLSRQLDAAGALLLAGGQDVDPLLYDQSPLVGTQMPSPVRDAYEYEALRLAFERNLPILAICRGVQLLNVFLGGTLHQDLERAGTNLRHVGTDEPEAGAHRVAIAADSTLAGVLGRTEATVNSFHHQAIDRVADGLRVVATAPDGIVEAVEFPGRPLLGVQWHPEMMSRTSADAQAIFRWFVGLASRRPVSGRQVSEDGSSGTSTDAAIR</sequence>
<dbReference type="FunFam" id="3.40.50.880:FF:000030">
    <property type="entry name" value="Gamma-glutamyl-gamma-aminobutyrate hydrolase PuuD"/>
    <property type="match status" value="1"/>
</dbReference>
<name>A0A4Q9KIG4_PROTD</name>
<comment type="caution">
    <text evidence="2">The sequence shown here is derived from an EMBL/GenBank/DDBJ whole genome shotgun (WGS) entry which is preliminary data.</text>
</comment>
<dbReference type="Proteomes" id="UP000291933">
    <property type="component" value="Unassembled WGS sequence"/>
</dbReference>
<dbReference type="GO" id="GO:0033969">
    <property type="term" value="F:gamma-glutamyl-gamma-aminobutyrate hydrolase activity"/>
    <property type="evidence" value="ECO:0007669"/>
    <property type="project" value="TreeGrafter"/>
</dbReference>
<dbReference type="InterPro" id="IPR044668">
    <property type="entry name" value="PuuD-like"/>
</dbReference>
<protein>
    <submittedName>
        <fullName evidence="2">Gamma-glutamyl-gamma-aminobutyrate hydrolase family protein</fullName>
    </submittedName>
</protein>
<dbReference type="Gene3D" id="3.40.50.880">
    <property type="match status" value="1"/>
</dbReference>
<evidence type="ECO:0000313" key="3">
    <source>
        <dbReference type="Proteomes" id="UP000291933"/>
    </source>
</evidence>
<dbReference type="PANTHER" id="PTHR43235:SF1">
    <property type="entry name" value="GLUTAMINE AMIDOTRANSFERASE PB2B2.05-RELATED"/>
    <property type="match status" value="1"/>
</dbReference>
<dbReference type="PANTHER" id="PTHR43235">
    <property type="entry name" value="GLUTAMINE AMIDOTRANSFERASE PB2B2.05-RELATED"/>
    <property type="match status" value="1"/>
</dbReference>
<dbReference type="GO" id="GO:0006598">
    <property type="term" value="P:polyamine catabolic process"/>
    <property type="evidence" value="ECO:0007669"/>
    <property type="project" value="TreeGrafter"/>
</dbReference>
<feature type="compositionally biased region" description="Polar residues" evidence="1">
    <location>
        <begin position="269"/>
        <end position="286"/>
    </location>
</feature>
<dbReference type="Pfam" id="PF07722">
    <property type="entry name" value="Peptidase_C26"/>
    <property type="match status" value="1"/>
</dbReference>
<evidence type="ECO:0000313" key="2">
    <source>
        <dbReference type="EMBL" id="TBT94202.1"/>
    </source>
</evidence>
<accession>A0A4Q9KIG4</accession>
<dbReference type="PROSITE" id="PS51273">
    <property type="entry name" value="GATASE_TYPE_1"/>
    <property type="match status" value="1"/>
</dbReference>
<dbReference type="AlphaFoldDB" id="A0A4Q9KIG4"/>
<evidence type="ECO:0000256" key="1">
    <source>
        <dbReference type="SAM" id="MobiDB-lite"/>
    </source>
</evidence>
<dbReference type="GO" id="GO:0005829">
    <property type="term" value="C:cytosol"/>
    <property type="evidence" value="ECO:0007669"/>
    <property type="project" value="TreeGrafter"/>
</dbReference>
<keyword evidence="2" id="KW-0378">Hydrolase</keyword>
<dbReference type="EMBL" id="SDMR01000016">
    <property type="protein sequence ID" value="TBT94202.1"/>
    <property type="molecule type" value="Genomic_DNA"/>
</dbReference>
<dbReference type="OrthoDB" id="9813383at2"/>
<proteinExistence type="predicted"/>
<dbReference type="SUPFAM" id="SSF52317">
    <property type="entry name" value="Class I glutamine amidotransferase-like"/>
    <property type="match status" value="1"/>
</dbReference>
<feature type="region of interest" description="Disordered" evidence="1">
    <location>
        <begin position="267"/>
        <end position="286"/>
    </location>
</feature>
<keyword evidence="3" id="KW-1185">Reference proteome</keyword>
<reference evidence="2 3" key="1">
    <citation type="submission" date="2019-01" db="EMBL/GenBank/DDBJ databases">
        <title>Lactibacter flavus gen. nov., sp. nov., a novel bacterium of the family Propionibacteriaceae isolated from raw milk and dairy products.</title>
        <authorList>
            <person name="Huptas C."/>
            <person name="Wenning M."/>
            <person name="Breitenwieser F."/>
            <person name="Doll E."/>
            <person name="Von Neubeck M."/>
            <person name="Busse H.-J."/>
            <person name="Scherer S."/>
        </authorList>
    </citation>
    <scope>NUCLEOTIDE SEQUENCE [LARGE SCALE GENOMIC DNA]</scope>
    <source>
        <strain evidence="2 3">DSM 22130</strain>
    </source>
</reference>